<dbReference type="GO" id="GO:0033917">
    <property type="term" value="F:exo-poly-alpha-galacturonosidase activity"/>
    <property type="evidence" value="ECO:0007669"/>
    <property type="project" value="UniProtKB-EC"/>
</dbReference>
<dbReference type="InterPro" id="IPR000743">
    <property type="entry name" value="Glyco_hydro_28"/>
</dbReference>
<dbReference type="PROSITE" id="PS00502">
    <property type="entry name" value="POLYGALACTURONASE"/>
    <property type="match status" value="1"/>
</dbReference>
<dbReference type="GO" id="GO:0042545">
    <property type="term" value="P:cell wall modification"/>
    <property type="evidence" value="ECO:0007669"/>
    <property type="project" value="InterPro"/>
</dbReference>
<feature type="domain" description="Fibronectin type-III" evidence="7">
    <location>
        <begin position="713"/>
        <end position="801"/>
    </location>
</feature>
<dbReference type="InterPro" id="IPR011050">
    <property type="entry name" value="Pectin_lyase_fold/virulence"/>
</dbReference>
<evidence type="ECO:0000256" key="3">
    <source>
        <dbReference type="ARBA" id="ARBA00023085"/>
    </source>
</evidence>
<dbReference type="Gene3D" id="2.60.40.1080">
    <property type="match status" value="1"/>
</dbReference>
<dbReference type="InterPro" id="IPR003961">
    <property type="entry name" value="FN3_dom"/>
</dbReference>
<comment type="caution">
    <text evidence="8">The sequence shown here is derived from an EMBL/GenBank/DDBJ whole genome shotgun (WGS) entry which is preliminary data.</text>
</comment>
<dbReference type="RefSeq" id="WP_135658521.1">
    <property type="nucleotide sequence ID" value="NZ_SRMQ01000003.1"/>
</dbReference>
<dbReference type="Gene3D" id="2.60.120.560">
    <property type="entry name" value="Exo-inulinase, domain 1"/>
    <property type="match status" value="1"/>
</dbReference>
<dbReference type="EC" id="3.2.1.82" evidence="8"/>
<dbReference type="InterPro" id="IPR000070">
    <property type="entry name" value="Pectinesterase_cat"/>
</dbReference>
<dbReference type="GO" id="GO:0004650">
    <property type="term" value="F:polygalacturonase activity"/>
    <property type="evidence" value="ECO:0007669"/>
    <property type="project" value="InterPro"/>
</dbReference>
<dbReference type="GO" id="GO:0030599">
    <property type="term" value="F:pectinesterase activity"/>
    <property type="evidence" value="ECO:0007669"/>
    <property type="project" value="InterPro"/>
</dbReference>
<protein>
    <submittedName>
        <fullName evidence="8">Exo-poly-alpha-D-galacturonosidase</fullName>
        <ecNumber evidence="8">3.2.1.82</ecNumber>
    </submittedName>
</protein>
<feature type="active site" evidence="5">
    <location>
        <position position="1869"/>
    </location>
</feature>
<dbReference type="SMART" id="SM00710">
    <property type="entry name" value="PbH1"/>
    <property type="match status" value="7"/>
</dbReference>
<dbReference type="InterPro" id="IPR008964">
    <property type="entry name" value="Invasin/intimin_cell_adhesion"/>
</dbReference>
<dbReference type="Pfam" id="PF07554">
    <property type="entry name" value="FIVAR"/>
    <property type="match status" value="1"/>
</dbReference>
<gene>
    <name evidence="8" type="primary">pehX_2</name>
    <name evidence="8" type="ORF">CAGA_10580</name>
</gene>
<dbReference type="SUPFAM" id="SSF49373">
    <property type="entry name" value="Invasin/intimin cell-adhesion fragments"/>
    <property type="match status" value="1"/>
</dbReference>
<evidence type="ECO:0000313" key="8">
    <source>
        <dbReference type="EMBL" id="TGJ76985.1"/>
    </source>
</evidence>
<keyword evidence="2 8" id="KW-0378">Hydrolase</keyword>
<dbReference type="Pfam" id="PF00295">
    <property type="entry name" value="Glyco_hydro_28"/>
    <property type="match status" value="2"/>
</dbReference>
<dbReference type="Gene3D" id="1.20.1270.70">
    <property type="entry name" value="Designed single chain three-helix bundle"/>
    <property type="match status" value="1"/>
</dbReference>
<name>A0A4Z0YBY0_9FIRM</name>
<dbReference type="InterPro" id="IPR018040">
    <property type="entry name" value="Pectinesterase_Tyr_AS"/>
</dbReference>
<dbReference type="PANTHER" id="PTHR31339">
    <property type="entry name" value="PECTIN LYASE-RELATED"/>
    <property type="match status" value="1"/>
</dbReference>
<dbReference type="InterPro" id="IPR033131">
    <property type="entry name" value="Pectinesterase_Asp_AS"/>
</dbReference>
<dbReference type="CDD" id="cd00063">
    <property type="entry name" value="FN3"/>
    <property type="match status" value="3"/>
</dbReference>
<dbReference type="PROSITE" id="PS00800">
    <property type="entry name" value="PECTINESTERASE_1"/>
    <property type="match status" value="1"/>
</dbReference>
<dbReference type="InterPro" id="IPR011081">
    <property type="entry name" value="Big_4"/>
</dbReference>
<sequence length="2290" mass="247880">MIWQKYAPKKLLSFLLALTILFGMIVTGVPSEASAKAATAEKGIQFPTVTPKGLAVLPLSLEDKKLTLVWSKPENDTNIQYYNIYENNRLIGQSDQNKEALSQKFFDKFYSTPANSDMVRVSMHNYIVTGLRAETQYRFAVKAVDKSGKEIQLDSKYETEVKTKKTPKIINIKDSGYGAVGDGTKVNTKAIQKAIDDCPEGGVVRIPEGIFKSGSLYLKSDMTLEVEGTLLGSENADDYPYSNPKAVSKAAALINSKGKTGENIRIVGKGVIDGNGWKEDSSANDPDHFFVSKESSQKTVEKNGVLAASQYQKALRNYGFSESDAYSTRSNLIEMRGINHLYIGDGLTLKNPAQHTEINGGCNDVVLNSVKLETFNCNNGDGTGLSGGKGLVVLNSVLDTGDDNIAFNAGRGKADTQKAPTSDIWIFNNYFKRGHGAVVCGSHTAAWIEKILAEDNVLNGTGTGLRCKTSKGTGGGARNIVFRDTAMRNLTDNGGQPFIFTSNYNGGTISDPAEEAPAFQNILVQNCSVDSAKSSAIYVEGLPEKSHNQIQFRNVIFKNTKPASIRYFENGLFENVVFDSHIKDPWDIQNANGLKFTGKTTMTDVSKNAAQPPVWKSGAALKTTNVSNDTVSLYWQESDASDNTGVVQYIVYQNGAPVAVLPAGQNNYTAVRLKPSTKYRFKVEAADATGAASSNGPSAEVTTTELPAERFYAPQNLRTAPASTGSNSTVLVWEKPKNYSKVTDYAVYCNGQLIGTTRYTYFKASGLKPDTKYTFTVKARKKEGFESPSSNAATIHMLPEGKVYNVKDYGAKGDGKAKDTQAIQKAIDTCPADGTVYLPAGVYLSGALNLHSNMTFYVDAGAQLKPSTDLKDYPFTSARHDIEDIYRPNDPFKGNPAFASLLNAGTMDNKKGATTHNIRILGPGTIGDEDNGLKLREEYEKYCAERYKKIAETGVSQEDIQKKYHIGGGSLISLKNCGNVYMDGLHIRNGMMWTIVPVYCDDITAYGLDINTTVHNGDGFDPNSATNTYILGTQFSTGDDCSAIKSGKDKEGRDIGRPSHHIYYRGCVFHAGHGGLTIGSEMSGGISDIFAEDCTLVPVDVQNGAVNPGVRVKVSPSRGGYIRNLQLRDSVCNKISVITNYDKQKGAAPGVPLPDISNFQFTNAKAPNSTTNGNNILDLNGSDFGKSSSYLRNLQFTNCDFHHASLNTCQNIFFNNCRFAQPSTKANCVNVQEGVQNTEDDIKPRDISEDFEGCEAGAALPENWTLNSNPAGKAEIKTENGNHYLSATDTGPGYVTVTNRFAPQSGDVTVKFRFRFPSLSSAAGNSIFALKDAGNKVIAQFPLQVSGNTASLAKEKRNTDREKAPVVPEVKGDEWYTLKIVLHTDTKKTEVYNGEERVAFSDSAYEGYYDPAAGFPSVFEFHSPNNNKDTVVMDVDDFSLSYVKTLQKIPGLQIKATRNFIADKNGRLPLQAEVSPDDAADKSVSWSVKNPDFSDTNIAKIDHNGVVTAVQNGSCIAVATLNCDKAILGVLPLTITGQDSEQGVAKANVSTAVGKAPVLPEYVYLNYSDGSVVPYRVAWDAVSPAQYNRAGTFQVSGTVKDTGRRVQAAVTVETRKIHHVPLVSVKAAVGKLPLPASVPIVYNDGTKANLPVTWDAVNSQLYSRINIPGFSVTGKIKGTSCTATAHVSVLPTIVPNVSPIVVAQDGTGDFRTIGEAIRSIPAKNPKRRVVFIKNGIYDEKLVVDRPYITLAGESADGTRVTYDDSPMKEDENGKPLGTFNDFTLQVTGSDFTAQDLTVENAAGSTVGQCVAVDLNADRARFTNCRLLGYQDTLLTRNGTSSSSGNVPDQQTSHVYRSYFNKCFISGSVDFIFGPGKAVFDDCEIHSRLGGYITAASTPAEQDYGYVFLNCKLTGEALLKKNPSVKLGRPWRPYSAVSYINCAMDLHISSFGWDNWGKNENEATARYSEYNSVDLNGKPLDLSKRAPWAKLLTQQEAQTYTIAGILSGDDRWDPTKISVPSSTSGSGDFSKLQRLVGECEKIQKGNYTESSWNSFLSALDFAKSVLNNKEEEQSEIDAAAEALLSTKNGLTAQGGGSHRSGHKPGNTANKPDPSSPAPAKKLKSDTTAPYRFRGNSTYFYKITTSDSVPPKGVSTNPSAVTVEFVKKLPDGYLYRIVQVGDGSATIVTTAANGDTTSFTVHSDDCGGLISDTPYRYRIKEDASYQFKFTLTAVDKVPVFTTGDSKVVQTVSVFKQGNAYYVKVKAAGKGSTGIYVTVPGQTPLCKCVLTVP</sequence>
<dbReference type="InterPro" id="IPR036116">
    <property type="entry name" value="FN3_sf"/>
</dbReference>
<evidence type="ECO:0000256" key="5">
    <source>
        <dbReference type="PROSITE-ProRule" id="PRU10040"/>
    </source>
</evidence>
<keyword evidence="4 8" id="KW-0326">Glycosidase</keyword>
<dbReference type="Gene3D" id="2.160.20.10">
    <property type="entry name" value="Single-stranded right-handed beta-helix, Pectin lyase-like"/>
    <property type="match status" value="3"/>
</dbReference>
<dbReference type="SUPFAM" id="SSF51126">
    <property type="entry name" value="Pectin lyase-like"/>
    <property type="match status" value="3"/>
</dbReference>
<dbReference type="SUPFAM" id="SSF49265">
    <property type="entry name" value="Fibronectin type III"/>
    <property type="match status" value="2"/>
</dbReference>
<dbReference type="PROSITE" id="PS00503">
    <property type="entry name" value="PECTINESTERASE_2"/>
    <property type="match status" value="1"/>
</dbReference>
<evidence type="ECO:0000256" key="2">
    <source>
        <dbReference type="ARBA" id="ARBA00022801"/>
    </source>
</evidence>
<dbReference type="Pfam" id="PF07532">
    <property type="entry name" value="Big_4"/>
    <property type="match status" value="2"/>
</dbReference>
<dbReference type="EMBL" id="SRMQ01000003">
    <property type="protein sequence ID" value="TGJ76985.1"/>
    <property type="molecule type" value="Genomic_DNA"/>
</dbReference>
<dbReference type="Pfam" id="PF01095">
    <property type="entry name" value="Pectinesterase"/>
    <property type="match status" value="1"/>
</dbReference>
<evidence type="ECO:0000256" key="4">
    <source>
        <dbReference type="ARBA" id="ARBA00023295"/>
    </source>
</evidence>
<dbReference type="Pfam" id="PF00041">
    <property type="entry name" value="fn3"/>
    <property type="match status" value="2"/>
</dbReference>
<proteinExistence type="inferred from homology"/>
<dbReference type="InterPro" id="IPR012334">
    <property type="entry name" value="Pectin_lyas_fold"/>
</dbReference>
<dbReference type="SMART" id="SM00060">
    <property type="entry name" value="FN3"/>
    <property type="match status" value="3"/>
</dbReference>
<dbReference type="InterPro" id="IPR051801">
    <property type="entry name" value="GH28_Enzymes"/>
</dbReference>
<dbReference type="InterPro" id="IPR006626">
    <property type="entry name" value="PbH1"/>
</dbReference>
<evidence type="ECO:0000313" key="9">
    <source>
        <dbReference type="Proteomes" id="UP000297714"/>
    </source>
</evidence>
<feature type="region of interest" description="Disordered" evidence="6">
    <location>
        <begin position="2088"/>
        <end position="2125"/>
    </location>
</feature>
<keyword evidence="9" id="KW-1185">Reference proteome</keyword>
<reference evidence="8 9" key="1">
    <citation type="submission" date="2019-04" db="EMBL/GenBank/DDBJ databases">
        <authorList>
            <person name="Poehlein A."/>
            <person name="Bengelsdorf F.R."/>
            <person name="Duerre P."/>
            <person name="Daniel R."/>
        </authorList>
    </citation>
    <scope>NUCLEOTIDE SEQUENCE [LARGE SCALE GENOMIC DNA]</scope>
    <source>
        <strain evidence="8 9">BS-1</strain>
    </source>
</reference>
<dbReference type="Proteomes" id="UP000297714">
    <property type="component" value="Unassembled WGS sequence"/>
</dbReference>
<dbReference type="OrthoDB" id="9804686at2"/>
<dbReference type="InterPro" id="IPR013783">
    <property type="entry name" value="Ig-like_fold"/>
</dbReference>
<dbReference type="InterPro" id="IPR024535">
    <property type="entry name" value="RHGA/B-epi-like_pectate_lyase"/>
</dbReference>
<dbReference type="Gene3D" id="2.60.40.10">
    <property type="entry name" value="Immunoglobulins"/>
    <property type="match status" value="3"/>
</dbReference>
<dbReference type="Pfam" id="PF12708">
    <property type="entry name" value="Pect-lyase_RHGA_epim"/>
    <property type="match status" value="1"/>
</dbReference>
<evidence type="ECO:0000259" key="7">
    <source>
        <dbReference type="PROSITE" id="PS50853"/>
    </source>
</evidence>
<dbReference type="PROSITE" id="PS50853">
    <property type="entry name" value="FN3"/>
    <property type="match status" value="2"/>
</dbReference>
<keyword evidence="3" id="KW-0063">Aspartyl esterase</keyword>
<evidence type="ECO:0000256" key="1">
    <source>
        <dbReference type="ARBA" id="ARBA00008834"/>
    </source>
</evidence>
<dbReference type="GO" id="GO:0005975">
    <property type="term" value="P:carbohydrate metabolic process"/>
    <property type="evidence" value="ECO:0007669"/>
    <property type="project" value="InterPro"/>
</dbReference>
<dbReference type="PANTHER" id="PTHR31339:SF9">
    <property type="entry name" value="PLASMIN AND FIBRONECTIN-BINDING PROTEIN A"/>
    <property type="match status" value="1"/>
</dbReference>
<comment type="similarity">
    <text evidence="1">Belongs to the glycosyl hydrolase 28 family.</text>
</comment>
<feature type="domain" description="Fibronectin type-III" evidence="7">
    <location>
        <begin position="617"/>
        <end position="706"/>
    </location>
</feature>
<evidence type="ECO:0000256" key="6">
    <source>
        <dbReference type="SAM" id="MobiDB-lite"/>
    </source>
</evidence>
<accession>A0A4Z0YBY0</accession>
<organism evidence="8 9">
    <name type="scientific">Caproiciproducens galactitolivorans</name>
    <dbReference type="NCBI Taxonomy" id="642589"/>
    <lineage>
        <taxon>Bacteria</taxon>
        <taxon>Bacillati</taxon>
        <taxon>Bacillota</taxon>
        <taxon>Clostridia</taxon>
        <taxon>Eubacteriales</taxon>
        <taxon>Acutalibacteraceae</taxon>
        <taxon>Caproiciproducens</taxon>
    </lineage>
</organism>